<name>A0ABZ1CJU9_9PROT</name>
<evidence type="ECO:0000259" key="1">
    <source>
        <dbReference type="PROSITE" id="PS51677"/>
    </source>
</evidence>
<gene>
    <name evidence="2" type="ORF">VA613_01855</name>
</gene>
<dbReference type="InterPro" id="IPR011330">
    <property type="entry name" value="Glyco_hydro/deAcase_b/a-brl"/>
</dbReference>
<dbReference type="Gene3D" id="3.20.20.370">
    <property type="entry name" value="Glycoside hydrolase/deacetylase"/>
    <property type="match status" value="1"/>
</dbReference>
<dbReference type="EMBL" id="CP141769">
    <property type="protein sequence ID" value="WRS39639.1"/>
    <property type="molecule type" value="Genomic_DNA"/>
</dbReference>
<evidence type="ECO:0000313" key="3">
    <source>
        <dbReference type="Proteomes" id="UP001334732"/>
    </source>
</evidence>
<dbReference type="SUPFAM" id="SSF88713">
    <property type="entry name" value="Glycoside hydrolase/deacetylase"/>
    <property type="match status" value="1"/>
</dbReference>
<protein>
    <submittedName>
        <fullName evidence="2">DUF2334 domain-containing protein</fullName>
    </submittedName>
</protein>
<feature type="domain" description="NodB homology" evidence="1">
    <location>
        <begin position="2"/>
        <end position="222"/>
    </location>
</feature>
<dbReference type="PROSITE" id="PS51677">
    <property type="entry name" value="NODB"/>
    <property type="match status" value="1"/>
</dbReference>
<proteinExistence type="predicted"/>
<reference evidence="2 3" key="1">
    <citation type="submission" date="2023-12" db="EMBL/GenBank/DDBJ databases">
        <title>Thiobacillus sedimentum sp. nov., a chemolithoautotrophic sulfur-oxidizing bacterium isolated from freshwater sediment.</title>
        <authorList>
            <person name="Luo J."/>
            <person name="Dai C."/>
        </authorList>
    </citation>
    <scope>NUCLEOTIDE SEQUENCE [LARGE SCALE GENOMIC DNA]</scope>
    <source>
        <strain evidence="2 3">SCUT-2</strain>
    </source>
</reference>
<organism evidence="2 3">
    <name type="scientific">Thiobacillus sedimenti</name>
    <dbReference type="NCBI Taxonomy" id="3110231"/>
    <lineage>
        <taxon>Bacteria</taxon>
        <taxon>Pseudomonadati</taxon>
        <taxon>Pseudomonadota</taxon>
        <taxon>Betaproteobacteria</taxon>
        <taxon>Nitrosomonadales</taxon>
        <taxon>Thiobacillaceae</taxon>
        <taxon>Thiobacillus</taxon>
    </lineage>
</organism>
<dbReference type="RefSeq" id="WP_324780170.1">
    <property type="nucleotide sequence ID" value="NZ_CP141769.1"/>
</dbReference>
<dbReference type="Pfam" id="PF10096">
    <property type="entry name" value="DUF2334"/>
    <property type="match status" value="1"/>
</dbReference>
<accession>A0ABZ1CJU9</accession>
<dbReference type="InterPro" id="IPR018763">
    <property type="entry name" value="DUF2334"/>
</dbReference>
<dbReference type="InterPro" id="IPR002509">
    <property type="entry name" value="NODB_dom"/>
</dbReference>
<keyword evidence="3" id="KW-1185">Reference proteome</keyword>
<evidence type="ECO:0000313" key="2">
    <source>
        <dbReference type="EMBL" id="WRS39639.1"/>
    </source>
</evidence>
<sequence>MTDVAIRFDDPSAVSDHALERAILQVLAAHDVCATFAVIPCAGQRRLTAACAPHLVEAQQLGRVEIAQHGFDHVPCRPGDMPPSEFCGLDEPAQAEKISTGQAVLEAAFGCAISGFVPPFNTFDATTAAVLERQGFRYLSAGGEHGWVESGPLAQLPRTCQLTELRPALADARRRPAGGLAVIAVMHHYDFKESGHADAPLTLEDFSDLLHWLRGQPGVRVNTLGQLAARHDAEVWRRAVRRSRWVQRQHWRVRALFPHYGLMPHALFKYVRLTGSST</sequence>
<dbReference type="Proteomes" id="UP001334732">
    <property type="component" value="Chromosome"/>
</dbReference>